<dbReference type="EMBL" id="FXUG01000025">
    <property type="protein sequence ID" value="SMP78297.1"/>
    <property type="molecule type" value="Genomic_DNA"/>
</dbReference>
<comment type="caution">
    <text evidence="1">The sequence shown here is derived from an EMBL/GenBank/DDBJ whole genome shotgun (WGS) entry which is preliminary data.</text>
</comment>
<organism evidence="1 2">
    <name type="scientific">Neorhodopirellula lusitana</name>
    <dbReference type="NCBI Taxonomy" id="445327"/>
    <lineage>
        <taxon>Bacteria</taxon>
        <taxon>Pseudomonadati</taxon>
        <taxon>Planctomycetota</taxon>
        <taxon>Planctomycetia</taxon>
        <taxon>Pirellulales</taxon>
        <taxon>Pirellulaceae</taxon>
        <taxon>Neorhodopirellula</taxon>
    </lineage>
</organism>
<evidence type="ECO:0000313" key="2">
    <source>
        <dbReference type="Proteomes" id="UP001158067"/>
    </source>
</evidence>
<name>A0ABY1QQS6_9BACT</name>
<keyword evidence="2" id="KW-1185">Reference proteome</keyword>
<reference evidence="1 2" key="1">
    <citation type="submission" date="2017-05" db="EMBL/GenBank/DDBJ databases">
        <authorList>
            <person name="Varghese N."/>
            <person name="Submissions S."/>
        </authorList>
    </citation>
    <scope>NUCLEOTIDE SEQUENCE [LARGE SCALE GENOMIC DNA]</scope>
    <source>
        <strain evidence="1 2">DSM 25457</strain>
    </source>
</reference>
<protein>
    <submittedName>
        <fullName evidence="1">Uncharacterized protein</fullName>
    </submittedName>
</protein>
<sequence>MQRYRNATCIASFAPSTCHCFDDAHGVGRLRGWNRPFVQLNWMPISDCIDVGFFPIELSIFFIQYDKPICRLDVAAHLVQRQTTIVQSDFIDLPDELSVDRRWIDLAD</sequence>
<accession>A0ABY1QQS6</accession>
<evidence type="ECO:0000313" key="1">
    <source>
        <dbReference type="EMBL" id="SMP78297.1"/>
    </source>
</evidence>
<dbReference type="Proteomes" id="UP001158067">
    <property type="component" value="Unassembled WGS sequence"/>
</dbReference>
<proteinExistence type="predicted"/>
<gene>
    <name evidence="1" type="ORF">SAMN06265222_12536</name>
</gene>